<dbReference type="InterPro" id="IPR051267">
    <property type="entry name" value="STEAP_metalloreductase"/>
</dbReference>
<keyword evidence="1" id="KW-0560">Oxidoreductase</keyword>
<dbReference type="Pfam" id="PF03807">
    <property type="entry name" value="F420_oxidored"/>
    <property type="match status" value="1"/>
</dbReference>
<sequence length="223" mass="22330">MTRVAVLGVGKVGTAIARAALAAGHEVTVAGSGDPEPVRFITEIMAPGVAVAAARDAVVGSDIVVLSIPLPKLASLDPAMLTGRVVLDAMNHWEPTDGALPAIFDGHESTSEAVAAHLAGARLVKALNHVGYHEMEADARPAGAPDRRGLAAVSDDAAAAEAAATFVGSLGFDVVAATPLAAGRALEPGSEIFAGSFAEAEVIARLEAAGAAVHAPERSQAAR</sequence>
<feature type="domain" description="Pyrroline-5-carboxylate reductase catalytic N-terminal" evidence="2">
    <location>
        <begin position="3"/>
        <end position="92"/>
    </location>
</feature>
<accession>A0ABW3TJK9</accession>
<reference evidence="4" key="1">
    <citation type="journal article" date="2019" name="Int. J. Syst. Evol. Microbiol.">
        <title>The Global Catalogue of Microorganisms (GCM) 10K type strain sequencing project: providing services to taxonomists for standard genome sequencing and annotation.</title>
        <authorList>
            <consortium name="The Broad Institute Genomics Platform"/>
            <consortium name="The Broad Institute Genome Sequencing Center for Infectious Disease"/>
            <person name="Wu L."/>
            <person name="Ma J."/>
        </authorList>
    </citation>
    <scope>NUCLEOTIDE SEQUENCE [LARGE SCALE GENOMIC DNA]</scope>
    <source>
        <strain evidence="4">CCUG 50213</strain>
    </source>
</reference>
<evidence type="ECO:0000259" key="2">
    <source>
        <dbReference type="Pfam" id="PF03807"/>
    </source>
</evidence>
<organism evidence="3 4">
    <name type="scientific">Leucobacter albus</name>
    <dbReference type="NCBI Taxonomy" id="272210"/>
    <lineage>
        <taxon>Bacteria</taxon>
        <taxon>Bacillati</taxon>
        <taxon>Actinomycetota</taxon>
        <taxon>Actinomycetes</taxon>
        <taxon>Micrococcales</taxon>
        <taxon>Microbacteriaceae</taxon>
        <taxon>Leucobacter</taxon>
    </lineage>
</organism>
<gene>
    <name evidence="3" type="ORF">ACFQ3U_00375</name>
</gene>
<dbReference type="PANTHER" id="PTHR14239">
    <property type="entry name" value="DUDULIN-RELATED"/>
    <property type="match status" value="1"/>
</dbReference>
<dbReference type="Gene3D" id="3.40.50.720">
    <property type="entry name" value="NAD(P)-binding Rossmann-like Domain"/>
    <property type="match status" value="1"/>
</dbReference>
<proteinExistence type="predicted"/>
<dbReference type="EMBL" id="JBHTLY010000001">
    <property type="protein sequence ID" value="MFD1200349.1"/>
    <property type="molecule type" value="Genomic_DNA"/>
</dbReference>
<dbReference type="InterPro" id="IPR028939">
    <property type="entry name" value="P5C_Rdtase_cat_N"/>
</dbReference>
<protein>
    <submittedName>
        <fullName evidence="3">NADPH-dependent F420 reductase</fullName>
    </submittedName>
</protein>
<name>A0ABW3TJK9_9MICO</name>
<comment type="caution">
    <text evidence="3">The sequence shown here is derived from an EMBL/GenBank/DDBJ whole genome shotgun (WGS) entry which is preliminary data.</text>
</comment>
<dbReference type="RefSeq" id="WP_343958460.1">
    <property type="nucleotide sequence ID" value="NZ_BAAAKZ010000003.1"/>
</dbReference>
<evidence type="ECO:0000313" key="3">
    <source>
        <dbReference type="EMBL" id="MFD1200349.1"/>
    </source>
</evidence>
<dbReference type="InterPro" id="IPR036291">
    <property type="entry name" value="NAD(P)-bd_dom_sf"/>
</dbReference>
<dbReference type="SUPFAM" id="SSF51735">
    <property type="entry name" value="NAD(P)-binding Rossmann-fold domains"/>
    <property type="match status" value="1"/>
</dbReference>
<keyword evidence="4" id="KW-1185">Reference proteome</keyword>
<evidence type="ECO:0000256" key="1">
    <source>
        <dbReference type="ARBA" id="ARBA00023002"/>
    </source>
</evidence>
<evidence type="ECO:0000313" key="4">
    <source>
        <dbReference type="Proteomes" id="UP001597181"/>
    </source>
</evidence>
<dbReference type="Proteomes" id="UP001597181">
    <property type="component" value="Unassembled WGS sequence"/>
</dbReference>